<evidence type="ECO:0000313" key="11">
    <source>
        <dbReference type="EMBL" id="ARK30251.1"/>
    </source>
</evidence>
<name>A0A1X9MFF8_9BACI</name>
<dbReference type="CDD" id="cd00609">
    <property type="entry name" value="AAT_like"/>
    <property type="match status" value="1"/>
</dbReference>
<comment type="function">
    <text evidence="2">Decarboxylates L-threonine-O-3-phosphate to yield (R)-1-amino-2-propanol O-2-phosphate, the precursor for the linkage between the nucleotide loop and the corrin ring in cobalamin.</text>
</comment>
<keyword evidence="12" id="KW-1185">Reference proteome</keyword>
<dbReference type="STRING" id="199441.BkAM31D_10680"/>
<dbReference type="KEGG" id="bkw:BkAM31D_10680"/>
<evidence type="ECO:0000256" key="2">
    <source>
        <dbReference type="ARBA" id="ARBA00003444"/>
    </source>
</evidence>
<dbReference type="EMBL" id="CP020814">
    <property type="protein sequence ID" value="ARK30251.1"/>
    <property type="molecule type" value="Genomic_DNA"/>
</dbReference>
<dbReference type="Gene3D" id="3.40.640.10">
    <property type="entry name" value="Type I PLP-dependent aspartate aminotransferase-like (Major domain)"/>
    <property type="match status" value="1"/>
</dbReference>
<evidence type="ECO:0000256" key="6">
    <source>
        <dbReference type="ARBA" id="ARBA00022898"/>
    </source>
</evidence>
<evidence type="ECO:0000256" key="7">
    <source>
        <dbReference type="ARBA" id="ARBA00023239"/>
    </source>
</evidence>
<keyword evidence="6" id="KW-0663">Pyridoxal phosphate</keyword>
<evidence type="ECO:0000256" key="5">
    <source>
        <dbReference type="ARBA" id="ARBA00022573"/>
    </source>
</evidence>
<evidence type="ECO:0000259" key="10">
    <source>
        <dbReference type="Pfam" id="PF00155"/>
    </source>
</evidence>
<comment type="pathway">
    <text evidence="3">Cofactor biosynthesis; adenosylcobalamin biosynthesis.</text>
</comment>
<evidence type="ECO:0000256" key="8">
    <source>
        <dbReference type="ARBA" id="ARBA00029996"/>
    </source>
</evidence>
<gene>
    <name evidence="11" type="primary">cobD</name>
    <name evidence="11" type="ORF">BkAM31D_10680</name>
</gene>
<dbReference type="InterPro" id="IPR004839">
    <property type="entry name" value="Aminotransferase_I/II_large"/>
</dbReference>
<evidence type="ECO:0000313" key="12">
    <source>
        <dbReference type="Proteomes" id="UP000193006"/>
    </source>
</evidence>
<keyword evidence="5" id="KW-0169">Cobalamin biosynthesis</keyword>
<dbReference type="GO" id="GO:0030170">
    <property type="term" value="F:pyridoxal phosphate binding"/>
    <property type="evidence" value="ECO:0007669"/>
    <property type="project" value="InterPro"/>
</dbReference>
<dbReference type="PANTHER" id="PTHR42885">
    <property type="entry name" value="HISTIDINOL-PHOSPHATE AMINOTRANSFERASE-RELATED"/>
    <property type="match status" value="1"/>
</dbReference>
<comment type="catalytic activity">
    <reaction evidence="9">
        <text>O-phospho-L-threonine + H(+) = (R)-1-aminopropan-2-yl phosphate + CO2</text>
        <dbReference type="Rhea" id="RHEA:11492"/>
        <dbReference type="ChEBI" id="CHEBI:15378"/>
        <dbReference type="ChEBI" id="CHEBI:16526"/>
        <dbReference type="ChEBI" id="CHEBI:58563"/>
        <dbReference type="ChEBI" id="CHEBI:58675"/>
        <dbReference type="EC" id="4.1.1.81"/>
    </reaction>
</comment>
<dbReference type="Gene3D" id="3.90.1150.10">
    <property type="entry name" value="Aspartate Aminotransferase, domain 1"/>
    <property type="match status" value="1"/>
</dbReference>
<evidence type="ECO:0000256" key="9">
    <source>
        <dbReference type="ARBA" id="ARBA00048531"/>
    </source>
</evidence>
<reference evidence="11 12" key="1">
    <citation type="submission" date="2017-04" db="EMBL/GenBank/DDBJ databases">
        <title>Bacillus krulwichiae AM31D Genome sequencing and assembly.</title>
        <authorList>
            <person name="Krulwich T.A."/>
            <person name="Anastor L."/>
            <person name="Ehrlich R."/>
            <person name="Ehrlich G.D."/>
            <person name="Janto B."/>
        </authorList>
    </citation>
    <scope>NUCLEOTIDE SEQUENCE [LARGE SCALE GENOMIC DNA]</scope>
    <source>
        <strain evidence="11 12">AM31D</strain>
    </source>
</reference>
<dbReference type="AlphaFoldDB" id="A0A1X9MFF8"/>
<proteinExistence type="predicted"/>
<protein>
    <recommendedName>
        <fullName evidence="4">threonine-phosphate decarboxylase</fullName>
        <ecNumber evidence="4">4.1.1.81</ecNumber>
    </recommendedName>
    <alternativeName>
        <fullName evidence="8">L-threonine-O-3-phosphate decarboxylase</fullName>
    </alternativeName>
</protein>
<accession>A0A1X9MFF8</accession>
<dbReference type="Proteomes" id="UP000193006">
    <property type="component" value="Chromosome"/>
</dbReference>
<evidence type="ECO:0000256" key="1">
    <source>
        <dbReference type="ARBA" id="ARBA00001933"/>
    </source>
</evidence>
<dbReference type="EC" id="4.1.1.81" evidence="4"/>
<comment type="cofactor">
    <cofactor evidence="1">
        <name>pyridoxal 5'-phosphate</name>
        <dbReference type="ChEBI" id="CHEBI:597326"/>
    </cofactor>
</comment>
<dbReference type="PANTHER" id="PTHR42885:SF1">
    <property type="entry name" value="THREONINE-PHOSPHATE DECARBOXYLASE"/>
    <property type="match status" value="1"/>
</dbReference>
<dbReference type="InterPro" id="IPR015422">
    <property type="entry name" value="PyrdxlP-dep_Trfase_small"/>
</dbReference>
<dbReference type="SUPFAM" id="SSF53383">
    <property type="entry name" value="PLP-dependent transferases"/>
    <property type="match status" value="1"/>
</dbReference>
<dbReference type="RefSeq" id="WP_066151612.1">
    <property type="nucleotide sequence ID" value="NZ_CP020814.1"/>
</dbReference>
<evidence type="ECO:0000256" key="3">
    <source>
        <dbReference type="ARBA" id="ARBA00004953"/>
    </source>
</evidence>
<feature type="domain" description="Aminotransferase class I/classII large" evidence="10">
    <location>
        <begin position="25"/>
        <end position="351"/>
    </location>
</feature>
<dbReference type="InterPro" id="IPR005860">
    <property type="entry name" value="CobD"/>
</dbReference>
<evidence type="ECO:0000256" key="4">
    <source>
        <dbReference type="ARBA" id="ARBA00012285"/>
    </source>
</evidence>
<dbReference type="UniPathway" id="UPA00148"/>
<dbReference type="GO" id="GO:0009236">
    <property type="term" value="P:cobalamin biosynthetic process"/>
    <property type="evidence" value="ECO:0007669"/>
    <property type="project" value="UniProtKB-UniPathway"/>
</dbReference>
<dbReference type="GO" id="GO:0048472">
    <property type="term" value="F:threonine-phosphate decarboxylase activity"/>
    <property type="evidence" value="ECO:0007669"/>
    <property type="project" value="UniProtKB-EC"/>
</dbReference>
<keyword evidence="7 11" id="KW-0456">Lyase</keyword>
<dbReference type="InterPro" id="IPR015424">
    <property type="entry name" value="PyrdxlP-dep_Trfase"/>
</dbReference>
<sequence>MLLPNHGANPEILLEKLGKRRPKQIYDFSENTNPFGPPEFLKNISMDELLTTMTHYPDPEVSLLSSRLAAKNGVSISQVLVGNGAAELIFLLANMLQGKRVGIVEPAFSEYRDACSAFNCQITSVVLSPPWQLDLNKVKAVLPEVDALFLCSPNNPTGVRFRREDLVDLIREAEKNQTYIVLDEAFYDFCELEEGLEQLVHQYSVIILLRSLTKMFAVAGVRLGYVLANPFVIEALKKRQPPWSVNGIAQQIGIRLLEEKAFVNQTVNKIQAEKRHVVGRLRQLNFFVSESTVNFYLLAEKDRKDLFPLLSYLAEQGIIARHTYNFKGLGGRYLRLAVKDREYNDLLIKALSRWRQQ</sequence>
<dbReference type="Pfam" id="PF00155">
    <property type="entry name" value="Aminotran_1_2"/>
    <property type="match status" value="1"/>
</dbReference>
<dbReference type="InterPro" id="IPR015421">
    <property type="entry name" value="PyrdxlP-dep_Trfase_major"/>
</dbReference>
<organism evidence="11 12">
    <name type="scientific">Halalkalibacter krulwichiae</name>
    <dbReference type="NCBI Taxonomy" id="199441"/>
    <lineage>
        <taxon>Bacteria</taxon>
        <taxon>Bacillati</taxon>
        <taxon>Bacillota</taxon>
        <taxon>Bacilli</taxon>
        <taxon>Bacillales</taxon>
        <taxon>Bacillaceae</taxon>
        <taxon>Halalkalibacter</taxon>
    </lineage>
</organism>
<dbReference type="NCBIfam" id="TIGR01140">
    <property type="entry name" value="L_thr_O3P_dcar"/>
    <property type="match status" value="1"/>
</dbReference>